<dbReference type="EMBL" id="CM042883">
    <property type="protein sequence ID" value="KAI4375670.1"/>
    <property type="molecule type" value="Genomic_DNA"/>
</dbReference>
<keyword evidence="2" id="KW-1185">Reference proteome</keyword>
<protein>
    <submittedName>
        <fullName evidence="1">Uncharacterized protein</fullName>
    </submittedName>
</protein>
<comment type="caution">
    <text evidence="1">The sequence shown here is derived from an EMBL/GenBank/DDBJ whole genome shotgun (WGS) entry which is preliminary data.</text>
</comment>
<reference evidence="2" key="1">
    <citation type="journal article" date="2023" name="Front. Plant Sci.">
        <title>Chromosomal-level genome assembly of Melastoma candidum provides insights into trichome evolution.</title>
        <authorList>
            <person name="Zhong Y."/>
            <person name="Wu W."/>
            <person name="Sun C."/>
            <person name="Zou P."/>
            <person name="Liu Y."/>
            <person name="Dai S."/>
            <person name="Zhou R."/>
        </authorList>
    </citation>
    <scope>NUCLEOTIDE SEQUENCE [LARGE SCALE GENOMIC DNA]</scope>
</reference>
<gene>
    <name evidence="1" type="ORF">MLD38_013516</name>
</gene>
<sequence length="345" mass="39344">MFQEDELHHFSKVSSTHYRSRWLRAKNKKALAGSDGTVTQQQRKKHMTLDMIDEDIETSEEPVSAQFTELIVQWTHQRLPLPIHWFLSPLMTMPDPPEVVKAGLFFFLGLEAISCAEGTMNPSPIELVPLVWKILDKMRSEPETGKKNYTELLRFLSNICGSYSTFVEAVIDQFAAESYGDALYGCQVAIYLHRGVELQLDSIPGTYFLMHGAMNACWKAYVNSWVSGALDRAATRRSMAFTLFLHHISSFIFMENMEDHTPFRNRLVKSMSRHCSVKRENEGVMLDQVRYVPFDPRIPRQDEALRGVSDASGRFQVLTDASEGNSSLTAEVDRLTSTLTEDKFQ</sequence>
<proteinExistence type="predicted"/>
<accession>A0ACB9R9S9</accession>
<name>A0ACB9R9S9_9MYRT</name>
<evidence type="ECO:0000313" key="2">
    <source>
        <dbReference type="Proteomes" id="UP001057402"/>
    </source>
</evidence>
<dbReference type="Proteomes" id="UP001057402">
    <property type="component" value="Chromosome 4"/>
</dbReference>
<evidence type="ECO:0000313" key="1">
    <source>
        <dbReference type="EMBL" id="KAI4375670.1"/>
    </source>
</evidence>
<organism evidence="1 2">
    <name type="scientific">Melastoma candidum</name>
    <dbReference type="NCBI Taxonomy" id="119954"/>
    <lineage>
        <taxon>Eukaryota</taxon>
        <taxon>Viridiplantae</taxon>
        <taxon>Streptophyta</taxon>
        <taxon>Embryophyta</taxon>
        <taxon>Tracheophyta</taxon>
        <taxon>Spermatophyta</taxon>
        <taxon>Magnoliopsida</taxon>
        <taxon>eudicotyledons</taxon>
        <taxon>Gunneridae</taxon>
        <taxon>Pentapetalae</taxon>
        <taxon>rosids</taxon>
        <taxon>malvids</taxon>
        <taxon>Myrtales</taxon>
        <taxon>Melastomataceae</taxon>
        <taxon>Melastomatoideae</taxon>
        <taxon>Melastomateae</taxon>
        <taxon>Melastoma</taxon>
    </lineage>
</organism>